<dbReference type="Proteomes" id="UP000324285">
    <property type="component" value="Chromosome"/>
</dbReference>
<reference evidence="1" key="1">
    <citation type="submission" date="2021-02" db="EMBL/GenBank/DDBJ databases">
        <title>Strain Y2R2, a novel species of the genus Halomonas.</title>
        <authorList>
            <person name="Huang H."/>
        </authorList>
    </citation>
    <scope>NUCLEOTIDE SEQUENCE</scope>
    <source>
        <strain evidence="1">Y2R2</strain>
    </source>
</reference>
<organism evidence="1 2">
    <name type="scientific">Halomonas binhaiensis</name>
    <dbReference type="NCBI Taxonomy" id="2562282"/>
    <lineage>
        <taxon>Bacteria</taxon>
        <taxon>Pseudomonadati</taxon>
        <taxon>Pseudomonadota</taxon>
        <taxon>Gammaproteobacteria</taxon>
        <taxon>Oceanospirillales</taxon>
        <taxon>Halomonadaceae</taxon>
        <taxon>Halomonas</taxon>
    </lineage>
</organism>
<accession>A0A5C1NHQ8</accession>
<gene>
    <name evidence="1" type="ORF">E4T21_15810</name>
</gene>
<sequence>MHDDFVANLHLLCSYYPSIAEICRRLPMNRTQFNRYLSGRYRPRHMAMRRICAFFGVEEHELYLPQADFCNLVQMGRIAVSQQSSDSELLTGSIGWPDELVLRGKQGMTHYLGYYFEYYYSMARPGMIIRTLVCLESRDNGIVYQRTERTQRSSQPRPCHNRYTGVAVKLGERIFLVDHETLNGHEITQTILFPSYQSQVTRLTGLRLGVADNSERMPCCVRVLYQRLDEQTTLRQALTQCGWLSADAPELDDELLQAIRNDVAPGEYHFRARH</sequence>
<name>A0A5C1NHQ8_9GAMM</name>
<evidence type="ECO:0000313" key="2">
    <source>
        <dbReference type="Proteomes" id="UP000324285"/>
    </source>
</evidence>
<keyword evidence="2" id="KW-1185">Reference proteome</keyword>
<dbReference type="CDD" id="cd00093">
    <property type="entry name" value="HTH_XRE"/>
    <property type="match status" value="1"/>
</dbReference>
<proteinExistence type="predicted"/>
<protein>
    <submittedName>
        <fullName evidence="1">XRE family transcriptional regulator</fullName>
    </submittedName>
</protein>
<dbReference type="RefSeq" id="WP_149285968.1">
    <property type="nucleotide sequence ID" value="NZ_CP038437.2"/>
</dbReference>
<dbReference type="KEGG" id="hbh:E4T21_15810"/>
<evidence type="ECO:0000313" key="1">
    <source>
        <dbReference type="EMBL" id="QEM82846.1"/>
    </source>
</evidence>
<dbReference type="InterPro" id="IPR001387">
    <property type="entry name" value="Cro/C1-type_HTH"/>
</dbReference>
<dbReference type="OrthoDB" id="8902678at2"/>
<dbReference type="AlphaFoldDB" id="A0A5C1NHQ8"/>
<dbReference type="EMBL" id="CP038437">
    <property type="protein sequence ID" value="QEM82846.1"/>
    <property type="molecule type" value="Genomic_DNA"/>
</dbReference>